<dbReference type="OrthoDB" id="259831at2"/>
<reference evidence="1 2" key="1">
    <citation type="submission" date="2016-10" db="EMBL/GenBank/DDBJ databases">
        <authorList>
            <person name="Varghese N."/>
            <person name="Submissions S."/>
        </authorList>
    </citation>
    <scope>NUCLEOTIDE SEQUENCE [LARGE SCALE GENOMIC DNA]</scope>
    <source>
        <strain evidence="1 2">DSM 1361</strain>
    </source>
</reference>
<dbReference type="Pfam" id="PF09618">
    <property type="entry name" value="Cas_Csy4"/>
    <property type="match status" value="1"/>
</dbReference>
<dbReference type="EMBL" id="FOXF01000068">
    <property type="protein sequence ID" value="SFP74362.1"/>
    <property type="molecule type" value="Genomic_DNA"/>
</dbReference>
<dbReference type="InterPro" id="IPR013396">
    <property type="entry name" value="CRISPR-assoc_prot_Csy4"/>
</dbReference>
<organism evidence="1 2">
    <name type="scientific">Ruminobacter amylophilus</name>
    <dbReference type="NCBI Taxonomy" id="867"/>
    <lineage>
        <taxon>Bacteria</taxon>
        <taxon>Pseudomonadati</taxon>
        <taxon>Pseudomonadota</taxon>
        <taxon>Gammaproteobacteria</taxon>
        <taxon>Aeromonadales</taxon>
        <taxon>Succinivibrionaceae</taxon>
        <taxon>Ruminobacter</taxon>
    </lineage>
</organism>
<dbReference type="GO" id="GO:0004519">
    <property type="term" value="F:endonuclease activity"/>
    <property type="evidence" value="ECO:0007669"/>
    <property type="project" value="UniProtKB-KW"/>
</dbReference>
<dbReference type="NCBIfam" id="TIGR02563">
    <property type="entry name" value="cas_Csy4"/>
    <property type="match status" value="1"/>
</dbReference>
<sequence length="194" mass="22853">MERLYYLDVLLKYDHDIPCNFLLSKFMYAIHVTCALSVKLTGMSNIGVAFLDYDKEEARLGNKLRLFSFSEEVLKKIPQVKQFKNLEDYVLYGSVALVPKFVNEFVQYRRVQCKFNKEKLIRRYAQRHNEDLNFVRIRYKDLQSKNLSLPYVNLSSSTSGEHFRLYIDQIENMEYIPPVFNSYGLISSGALPKF</sequence>
<dbReference type="RefSeq" id="WP_093143709.1">
    <property type="nucleotide sequence ID" value="NZ_FOXF01000068.1"/>
</dbReference>
<keyword evidence="1" id="KW-0540">Nuclease</keyword>
<dbReference type="Gene3D" id="3.30.70.2540">
    <property type="entry name" value="CRISPR-associated endoribonuclease Cas6/Csy4"/>
    <property type="match status" value="1"/>
</dbReference>
<evidence type="ECO:0000313" key="2">
    <source>
        <dbReference type="Proteomes" id="UP000243745"/>
    </source>
</evidence>
<keyword evidence="2" id="KW-1185">Reference proteome</keyword>
<dbReference type="Proteomes" id="UP000243745">
    <property type="component" value="Unassembled WGS sequence"/>
</dbReference>
<keyword evidence="1" id="KW-0378">Hydrolase</keyword>
<gene>
    <name evidence="1" type="ORF">SAMN02910344_02201</name>
</gene>
<name>A0A662ZK08_9GAMM</name>
<dbReference type="InterPro" id="IPR042564">
    <property type="entry name" value="CRISPR-Cas6/Csy4_sf"/>
</dbReference>
<dbReference type="AlphaFoldDB" id="A0A662ZK08"/>
<accession>A0A662ZK08</accession>
<keyword evidence="1" id="KW-0255">Endonuclease</keyword>
<evidence type="ECO:0000313" key="1">
    <source>
        <dbReference type="EMBL" id="SFP74362.1"/>
    </source>
</evidence>
<proteinExistence type="predicted"/>
<dbReference type="GO" id="GO:0043571">
    <property type="term" value="P:maintenance of CRISPR repeat elements"/>
    <property type="evidence" value="ECO:0007669"/>
    <property type="project" value="InterPro"/>
</dbReference>
<protein>
    <submittedName>
        <fullName evidence="1">CRISPR-associated endonuclease Csy4</fullName>
    </submittedName>
</protein>